<feature type="domain" description="TNFR-Cys" evidence="3">
    <location>
        <begin position="811"/>
        <end position="841"/>
    </location>
</feature>
<gene>
    <name evidence="4" type="ORF">J8273_8343</name>
</gene>
<dbReference type="Proteomes" id="UP000717585">
    <property type="component" value="Unassembled WGS sequence"/>
</dbReference>
<evidence type="ECO:0000256" key="2">
    <source>
        <dbReference type="SAM" id="Phobius"/>
    </source>
</evidence>
<dbReference type="SMART" id="SM00208">
    <property type="entry name" value="TNFR"/>
    <property type="match status" value="20"/>
</dbReference>
<organism evidence="4 5">
    <name type="scientific">Carpediemonas membranifera</name>
    <dbReference type="NCBI Taxonomy" id="201153"/>
    <lineage>
        <taxon>Eukaryota</taxon>
        <taxon>Metamonada</taxon>
        <taxon>Carpediemonas-like organisms</taxon>
        <taxon>Carpediemonas</taxon>
    </lineage>
</organism>
<comment type="caution">
    <text evidence="4">The sequence shown here is derived from an EMBL/GenBank/DDBJ whole genome shotgun (WGS) entry which is preliminary data.</text>
</comment>
<feature type="domain" description="TNFR-Cys" evidence="3">
    <location>
        <begin position="894"/>
        <end position="925"/>
    </location>
</feature>
<dbReference type="Pfam" id="PF07699">
    <property type="entry name" value="Ephrin_rec_like"/>
    <property type="match status" value="2"/>
</dbReference>
<feature type="domain" description="TNFR-Cys" evidence="3">
    <location>
        <begin position="1010"/>
        <end position="1040"/>
    </location>
</feature>
<name>A0A8J6AWU5_9EUKA</name>
<feature type="transmembrane region" description="Helical" evidence="2">
    <location>
        <begin position="2656"/>
        <end position="2689"/>
    </location>
</feature>
<feature type="domain" description="TNFR-Cys" evidence="3">
    <location>
        <begin position="1889"/>
        <end position="1920"/>
    </location>
</feature>
<feature type="region of interest" description="Disordered" evidence="1">
    <location>
        <begin position="753"/>
        <end position="772"/>
    </location>
</feature>
<sequence length="2844" mass="288500">MPPRSSTLIVDFGASPLSLTTQSTKIAKKDEDKSTMKHSNHRLMLQYFVSYGRKSTICTHRKPLIHLIFATCVMMLMVRSTTATITGLTGTKMCPLIDTAAGNAGQYHVVLEGDILLLDGATSESTPATPNSGLVSAYNLEHGTSSMIDSPVPVSYKKFGYGLDMSLPYTVIGSFMADVAYVFKLTTNTPATMDWTQLCELSVIYTTAQGATSFDQFGRQVGVSGSWIVVFMMKSSSAYAAMFQINSDTVTHHSDVTLSGMNYATSIAIDGDTFVVGKDQSDAKVYTYDSGTWSYDAPLYSVGLASYYGREVAISGDIIAVSVNINGGKVGAVYTRTAGTWGSTGTPLEIPSGEGWATGTDGSIDIYSTAIIVGQSSSTAPTHTAVFFFESGTWTPSESLTGTGLEYAGRVAIGSEYIAATAYRADCTASGSGAAFYSTYSAPTPAVVTCSAGTYNDGGTCTTCPPGTYSSGGATSCTQATAGHKTNSGKTDQEDCPAGTYSEAGADSCTGCPTGKYSSAVSSECTQTSIGYKTKSDQSGQEPCNGGYFQPSAGQTDCEESTPGHYVPANGEGHDRQLDCQAGKYSGAHASACTSSAAGYRTNDDRSGEVICDAGTVSAGGADTCSNCNSGEYQDQAGQPTCKTATAGNYVPAGGARTEQTSCPPGTYSSGGATSCTQATAGHKTNSGKTDQEDCPAGTYSEAGADSCTGCPTGKYSSAVSSECTQTSIGYKTKSDQSGQEPCNGGYFQPSAGQTDCEESTPGHYVPANGEGHDRQLDCQAGKYSGAHASACTSSAAGYRTNDDRSGEVICDAGTVSAGGADTCSNCNSGEYQDQAGQPTCKTATAGNYVPAGGARTEQTSCPPGTYSSGGATSCTQATAGHKTNSGKTDQEDCPAGTYSEAGADSCTGCPTGKYSSAVSSECTQTSIGYKTKSDQSGQEPCNGGYFQPSAGQTDCEESTPGHYVPANGEGHDRQLDCQAGKYSGAHASACTSSAAGYRTNDDRSGEVICDAGTVSAGGADTCSNCNSGEYQDQAGQPTCKTATAGNYVPAGGARTEQTSCPPGTYSSGGATSCTQATAGHKTNSGKTDQEDCPAGTYSEAGADSCTGCPTGKYSSAVSSECTQTSIGYKTKSDQSGQEPCNGGYFQPSAGQTDCEESTPGHYVPANGEGHDRQLDCQAGKYSGAHASACTSSAAGYRTNDDRSGEVICDAGTVSAGGADTCSNCNSGEYQDQAGQPTCKTATAGNYVPAGGARTEQTSCPPGTYSSGGATSCTQATAGHKTNSGRTDQEDCPAGTYSEAGADSCTGCPTGKYSSAVSSECTQTSIGYKTKSDQSGQEPCNGGYFQPSAGQTDCEESTPGHYVPANGEGHDRQLDCQAGKYSGAHASACTSSAAGYRTNDDRSGEVICDAGTVSAGGADTCSNCNSGEYQDQAGQPTCKTATAGNYVPAGGARTEQTSCPPGTYSSGGATSCTQATAGHKTNSGRTDQEDCPAGTYSEAGADSCTGCPTGKYSSAVSSECTQTSIGYKTKSDQSGQEPCNGGYFQPSAGQTDCEESTPGHYVPANGEGHDRQLDCQAGKYSGAHASACTSSAAGYRTNDDRSGEVICDAGTVSAGGADTCSNCNSGEYQDQAGQPTCKTATAGNYVPAGGARTEQTSCPPGTYSSGGATSCTQATAGHKTNSGKTDQEDCPAGTYSEAGADSCTGCPTGKYSSAVSSECTQTSIGYKTKSDQSGQEPCNGGYFQPSAGQTDCEESTPGHYVPANGEGHDRQLDCQAGKYSGAHASACTSSAAGYRTNDDRSGEVICDAGTVSAGGADTCSNCNSGEYQDQAGQPTCKTATAGNDVPAGGARTEQTSCPPGTYSSGGATSCTQATAGHKTNSGKTDQEDCPAGTYSEAGADSCTGCPTGKYSSAVSSECTQTSIGYKTKSDQSGQEPCNGGYFQPSAGQTDCEESTPGHYVPANGEGHDRQLDCQAGKYSGAHASACTSSAAGYRTNDDRSGEVICDAGTVSAGGADTCSNCNSGEYQDQAGQPTCKTATAGNYVPAGGARTEQTSCPPGTYSSGGATSCTQATAGHKTNSGKTDQEDCPAGTYSEAGADSCTGCPTGKYSSAVSSECTQTSIGYKTKSDQSGQEPCNGGYFQPSAGQTDCEESTPGHYVPANGEGHDRQLDCQAGKYSGAHASACTSSAAGYRTNDDRSGEVICDAGTVSAGGADTCSNCFNGAYAASTGASRCTTTSVGHFVEDVDEPHAAETPCPAGSYQDRVGQDVCLSCPAGKYTGVVGQDVCMACPTGTYSADGASGCTEADAGHYARPDGTGQAECEAGSYQASTGQTACSSCEPGTYQDLKGQVSCASTPAGTFTADGAITPHACDSGLYQPAAGQSSCLRCPDFQTTASDGQPHASCAVWSPVISTTESLQVNNSVFEARAVVSAAMDADGELYECVIVGDYIVPIVTAPTVAAGTYAVDVVFNDSSTAELTVTVSETLSVDSAGLSLHGTTMRASVQSTVCPSQLSMGPLGVLDLTDVLIADGIPECVADEAGITAATLTESFSPGFSETLEADWMFCLSLSGAVFGSTDDITVSLGATTFGSVALTLVSGEVCLVTAAVDVASASTNQSSMVTAYLNGDSFLVATPATGGDSSAGSTAVLSVYGAALGMVVVFIFVGLAICLLWGALTALVCLGFPVPLVMWIAARKKSHDTEECDSPRTVDEQPHKSLPPLPSVAAMPRTIPALPSPAVLKPVMPALSPGMARHMPGALLPLPKPVTPNQVPGMKPALPSLPLLPPLNPIQQSKTTHTIVGVKDNKITATPSLTRIQQPAGKPLTPLPPALLDRIALPALPSK</sequence>
<feature type="domain" description="TNFR-Cys" evidence="3">
    <location>
        <begin position="1292"/>
        <end position="1323"/>
    </location>
</feature>
<dbReference type="SMART" id="SM01411">
    <property type="entry name" value="Ephrin_rec_like"/>
    <property type="match status" value="31"/>
</dbReference>
<evidence type="ECO:0000313" key="4">
    <source>
        <dbReference type="EMBL" id="KAG9390303.1"/>
    </source>
</evidence>
<protein>
    <submittedName>
        <fullName evidence="4">GCC2 and GCC3</fullName>
    </submittedName>
</protein>
<proteinExistence type="predicted"/>
<feature type="domain" description="TNFR-Cys" evidence="3">
    <location>
        <begin position="450"/>
        <end position="480"/>
    </location>
</feature>
<feature type="domain" description="TNFR-Cys" evidence="3">
    <location>
        <begin position="1491"/>
        <end position="1522"/>
    </location>
</feature>
<dbReference type="SUPFAM" id="SSF57184">
    <property type="entry name" value="Growth factor receptor domain"/>
    <property type="match status" value="7"/>
</dbReference>
<dbReference type="InterPro" id="IPR011641">
    <property type="entry name" value="Tyr-kin_ephrin_A/B_rcpt-like"/>
</dbReference>
<dbReference type="OrthoDB" id="439917at2759"/>
<feature type="domain" description="TNFR-Cys" evidence="3">
    <location>
        <begin position="2005"/>
        <end position="2035"/>
    </location>
</feature>
<feature type="domain" description="TNFR-Cys" evidence="3">
    <location>
        <begin position="2322"/>
        <end position="2353"/>
    </location>
</feature>
<feature type="domain" description="TNFR-Cys" evidence="3">
    <location>
        <begin position="2256"/>
        <end position="2287"/>
    </location>
</feature>
<keyword evidence="2" id="KW-0812">Transmembrane</keyword>
<feature type="domain" description="TNFR-Cys" evidence="3">
    <location>
        <begin position="1408"/>
        <end position="1438"/>
    </location>
</feature>
<reference evidence="4" key="1">
    <citation type="submission" date="2021-05" db="EMBL/GenBank/DDBJ databases">
        <title>A free-living protist that lacks canonical eukaryotic 1 DNA replication and segregation systems.</title>
        <authorList>
            <person name="Salas-Leiva D.E."/>
            <person name="Tromer E.C."/>
            <person name="Curtis B.A."/>
            <person name="Jerlstrom-Hultqvist J."/>
            <person name="Kolisko M."/>
            <person name="Yi Z."/>
            <person name="Salas-Leiva J.S."/>
            <person name="Gallot-Lavallee L."/>
            <person name="Kops G.J.P.L."/>
            <person name="Archibald J.M."/>
            <person name="Simpson A.G.B."/>
            <person name="Roger A.J."/>
        </authorList>
    </citation>
    <scope>NUCLEOTIDE SEQUENCE</scope>
    <source>
        <strain evidence="4">BICM</strain>
    </source>
</reference>
<feature type="region of interest" description="Disordered" evidence="1">
    <location>
        <begin position="1947"/>
        <end position="1966"/>
    </location>
</feature>
<feature type="domain" description="TNFR-Cys" evidence="3">
    <location>
        <begin position="695"/>
        <end position="726"/>
    </location>
</feature>
<feature type="domain" description="TNFR-Cys" evidence="3">
    <location>
        <begin position="496"/>
        <end position="527"/>
    </location>
</feature>
<keyword evidence="2" id="KW-0472">Membrane</keyword>
<evidence type="ECO:0000259" key="3">
    <source>
        <dbReference type="SMART" id="SM00208"/>
    </source>
</evidence>
<evidence type="ECO:0000313" key="5">
    <source>
        <dbReference type="Proteomes" id="UP000717585"/>
    </source>
</evidence>
<accession>A0A8J6AWU5</accession>
<dbReference type="PANTHER" id="PTHR46967">
    <property type="entry name" value="INSULIN-LIKE GROWTH FACTOR BINDING PROTEIN,N-TERMINAL"/>
    <property type="match status" value="1"/>
</dbReference>
<feature type="domain" description="TNFR-Cys" evidence="3">
    <location>
        <begin position="1209"/>
        <end position="1239"/>
    </location>
</feature>
<feature type="domain" description="TNFR-Cys" evidence="3">
    <location>
        <begin position="1806"/>
        <end position="1836"/>
    </location>
</feature>
<dbReference type="EMBL" id="JAHDYR010000066">
    <property type="protein sequence ID" value="KAG9390303.1"/>
    <property type="molecule type" value="Genomic_DNA"/>
</dbReference>
<dbReference type="InterPro" id="IPR009030">
    <property type="entry name" value="Growth_fac_rcpt_cys_sf"/>
</dbReference>
<feature type="domain" description="TNFR-Cys" evidence="3">
    <location>
        <begin position="1093"/>
        <end position="1124"/>
    </location>
</feature>
<evidence type="ECO:0000256" key="1">
    <source>
        <dbReference type="SAM" id="MobiDB-lite"/>
    </source>
</evidence>
<dbReference type="PANTHER" id="PTHR46967:SF1">
    <property type="entry name" value="KERATIN-ASSOCIATED PROTEIN 16-1-LIKE"/>
    <property type="match status" value="1"/>
</dbReference>
<dbReference type="InterPro" id="IPR001368">
    <property type="entry name" value="TNFR/NGFR_Cys_rich_reg"/>
</dbReference>
<keyword evidence="5" id="KW-1185">Reference proteome</keyword>
<keyword evidence="2" id="KW-1133">Transmembrane helix</keyword>
<feature type="domain" description="TNFR-Cys" evidence="3">
    <location>
        <begin position="612"/>
        <end position="642"/>
    </location>
</feature>
<feature type="domain" description="TNFR-Cys" evidence="3">
    <location>
        <begin position="2088"/>
        <end position="2119"/>
    </location>
</feature>
<feature type="domain" description="TNFR-Cys" evidence="3">
    <location>
        <begin position="1607"/>
        <end position="1637"/>
    </location>
</feature>
<dbReference type="Gene3D" id="2.10.50.10">
    <property type="entry name" value="Tumor Necrosis Factor Receptor, subunit A, domain 2"/>
    <property type="match status" value="10"/>
</dbReference>
<feature type="domain" description="TNFR-Cys" evidence="3">
    <location>
        <begin position="1690"/>
        <end position="1721"/>
    </location>
</feature>